<organism evidence="1 2">
    <name type="scientific">Mycena metata</name>
    <dbReference type="NCBI Taxonomy" id="1033252"/>
    <lineage>
        <taxon>Eukaryota</taxon>
        <taxon>Fungi</taxon>
        <taxon>Dikarya</taxon>
        <taxon>Basidiomycota</taxon>
        <taxon>Agaricomycotina</taxon>
        <taxon>Agaricomycetes</taxon>
        <taxon>Agaricomycetidae</taxon>
        <taxon>Agaricales</taxon>
        <taxon>Marasmiineae</taxon>
        <taxon>Mycenaceae</taxon>
        <taxon>Mycena</taxon>
    </lineage>
</organism>
<keyword evidence="2" id="KW-1185">Reference proteome</keyword>
<evidence type="ECO:0000313" key="1">
    <source>
        <dbReference type="EMBL" id="KAJ7784153.1"/>
    </source>
</evidence>
<dbReference type="AlphaFoldDB" id="A0AAD7P1K5"/>
<reference evidence="1" key="1">
    <citation type="submission" date="2023-03" db="EMBL/GenBank/DDBJ databases">
        <title>Massive genome expansion in bonnet fungi (Mycena s.s.) driven by repeated elements and novel gene families across ecological guilds.</title>
        <authorList>
            <consortium name="Lawrence Berkeley National Laboratory"/>
            <person name="Harder C.B."/>
            <person name="Miyauchi S."/>
            <person name="Viragh M."/>
            <person name="Kuo A."/>
            <person name="Thoen E."/>
            <person name="Andreopoulos B."/>
            <person name="Lu D."/>
            <person name="Skrede I."/>
            <person name="Drula E."/>
            <person name="Henrissat B."/>
            <person name="Morin E."/>
            <person name="Kohler A."/>
            <person name="Barry K."/>
            <person name="LaButti K."/>
            <person name="Morin E."/>
            <person name="Salamov A."/>
            <person name="Lipzen A."/>
            <person name="Mereny Z."/>
            <person name="Hegedus B."/>
            <person name="Baldrian P."/>
            <person name="Stursova M."/>
            <person name="Weitz H."/>
            <person name="Taylor A."/>
            <person name="Grigoriev I.V."/>
            <person name="Nagy L.G."/>
            <person name="Martin F."/>
            <person name="Kauserud H."/>
        </authorList>
    </citation>
    <scope>NUCLEOTIDE SEQUENCE</scope>
    <source>
        <strain evidence="1">CBHHK182m</strain>
    </source>
</reference>
<sequence>MAVMSTSWEWYKESSMEALPELESLLQTTELPKLLDNLAYASEETFFDFDGLFRCLTNVTGLRPHPALDNLHTAYVGLSESLFQVCETCREYLACCRRASDSTNMRSLSRDLRTHHLKFLEHCATVGPNIDRVDACWKEAGNGLRSDLQKALPTWTILRTEALITAFPTLRSSQYMTLYSDLDTIVTTAHWHLSNLRQMHDTLQTALKPTESVRVGSASVDMPTDAMRQSLDLTLRLFLPLHNLFTGHAFSMGHSSYFIREWAGVTA</sequence>
<accession>A0AAD7P1K5</accession>
<gene>
    <name evidence="1" type="ORF">B0H16DRAFT_290692</name>
</gene>
<comment type="caution">
    <text evidence="1">The sequence shown here is derived from an EMBL/GenBank/DDBJ whole genome shotgun (WGS) entry which is preliminary data.</text>
</comment>
<dbReference type="EMBL" id="JARKIB010000002">
    <property type="protein sequence ID" value="KAJ7784153.1"/>
    <property type="molecule type" value="Genomic_DNA"/>
</dbReference>
<name>A0AAD7P1K5_9AGAR</name>
<proteinExistence type="predicted"/>
<protein>
    <submittedName>
        <fullName evidence="1">Uncharacterized protein</fullName>
    </submittedName>
</protein>
<evidence type="ECO:0000313" key="2">
    <source>
        <dbReference type="Proteomes" id="UP001215598"/>
    </source>
</evidence>
<dbReference type="Proteomes" id="UP001215598">
    <property type="component" value="Unassembled WGS sequence"/>
</dbReference>